<dbReference type="InterPro" id="IPR013783">
    <property type="entry name" value="Ig-like_fold"/>
</dbReference>
<evidence type="ECO:0000256" key="3">
    <source>
        <dbReference type="ARBA" id="ARBA00023295"/>
    </source>
</evidence>
<dbReference type="GO" id="GO:0005975">
    <property type="term" value="P:carbohydrate metabolic process"/>
    <property type="evidence" value="ECO:0007669"/>
    <property type="project" value="InterPro"/>
</dbReference>
<dbReference type="AlphaFoldDB" id="A0A6A5WX96"/>
<dbReference type="Pfam" id="PF02836">
    <property type="entry name" value="Glyco_hydro_2_C"/>
    <property type="match status" value="1"/>
</dbReference>
<evidence type="ECO:0000256" key="1">
    <source>
        <dbReference type="ARBA" id="ARBA00007401"/>
    </source>
</evidence>
<dbReference type="InterPro" id="IPR051913">
    <property type="entry name" value="GH2_Domain-Containing"/>
</dbReference>
<dbReference type="Pfam" id="PF00703">
    <property type="entry name" value="Glyco_hydro_2"/>
    <property type="match status" value="1"/>
</dbReference>
<keyword evidence="3" id="KW-0326">Glycosidase</keyword>
<dbReference type="InterPro" id="IPR008979">
    <property type="entry name" value="Galactose-bd-like_sf"/>
</dbReference>
<dbReference type="InterPro" id="IPR036156">
    <property type="entry name" value="Beta-gal/glucu_dom_sf"/>
</dbReference>
<keyword evidence="2 6" id="KW-0378">Hydrolase</keyword>
<dbReference type="InterPro" id="IPR006103">
    <property type="entry name" value="Glyco_hydro_2_cat"/>
</dbReference>
<dbReference type="Gene3D" id="2.60.120.260">
    <property type="entry name" value="Galactose-binding domain-like"/>
    <property type="match status" value="1"/>
</dbReference>
<proteinExistence type="inferred from homology"/>
<dbReference type="OrthoDB" id="20872at2759"/>
<dbReference type="SUPFAM" id="SSF49785">
    <property type="entry name" value="Galactose-binding domain-like"/>
    <property type="match status" value="1"/>
</dbReference>
<evidence type="ECO:0000313" key="7">
    <source>
        <dbReference type="Proteomes" id="UP000799779"/>
    </source>
</evidence>
<organism evidence="6 7">
    <name type="scientific">Amniculicola lignicola CBS 123094</name>
    <dbReference type="NCBI Taxonomy" id="1392246"/>
    <lineage>
        <taxon>Eukaryota</taxon>
        <taxon>Fungi</taxon>
        <taxon>Dikarya</taxon>
        <taxon>Ascomycota</taxon>
        <taxon>Pezizomycotina</taxon>
        <taxon>Dothideomycetes</taxon>
        <taxon>Pleosporomycetidae</taxon>
        <taxon>Pleosporales</taxon>
        <taxon>Amniculicolaceae</taxon>
        <taxon>Amniculicola</taxon>
    </lineage>
</organism>
<protein>
    <submittedName>
        <fullName evidence="6">Glycoside hydrolase family 2 protein</fullName>
    </submittedName>
</protein>
<dbReference type="Proteomes" id="UP000799779">
    <property type="component" value="Unassembled WGS sequence"/>
</dbReference>
<evidence type="ECO:0000313" key="6">
    <source>
        <dbReference type="EMBL" id="KAF2004781.1"/>
    </source>
</evidence>
<evidence type="ECO:0000259" key="4">
    <source>
        <dbReference type="Pfam" id="PF00703"/>
    </source>
</evidence>
<feature type="domain" description="Glycoside hydrolase family 2 immunoglobulin-like beta-sandwich" evidence="4">
    <location>
        <begin position="344"/>
        <end position="379"/>
    </location>
</feature>
<accession>A0A6A5WX96</accession>
<dbReference type="PANTHER" id="PTHR42732">
    <property type="entry name" value="BETA-GALACTOSIDASE"/>
    <property type="match status" value="1"/>
</dbReference>
<reference evidence="6" key="1">
    <citation type="journal article" date="2020" name="Stud. Mycol.">
        <title>101 Dothideomycetes genomes: a test case for predicting lifestyles and emergence of pathogens.</title>
        <authorList>
            <person name="Haridas S."/>
            <person name="Albert R."/>
            <person name="Binder M."/>
            <person name="Bloem J."/>
            <person name="Labutti K."/>
            <person name="Salamov A."/>
            <person name="Andreopoulos B."/>
            <person name="Baker S."/>
            <person name="Barry K."/>
            <person name="Bills G."/>
            <person name="Bluhm B."/>
            <person name="Cannon C."/>
            <person name="Castanera R."/>
            <person name="Culley D."/>
            <person name="Daum C."/>
            <person name="Ezra D."/>
            <person name="Gonzalez J."/>
            <person name="Henrissat B."/>
            <person name="Kuo A."/>
            <person name="Liang C."/>
            <person name="Lipzen A."/>
            <person name="Lutzoni F."/>
            <person name="Magnuson J."/>
            <person name="Mondo S."/>
            <person name="Nolan M."/>
            <person name="Ohm R."/>
            <person name="Pangilinan J."/>
            <person name="Park H.-J."/>
            <person name="Ramirez L."/>
            <person name="Alfaro M."/>
            <person name="Sun H."/>
            <person name="Tritt A."/>
            <person name="Yoshinaga Y."/>
            <person name="Zwiers L.-H."/>
            <person name="Turgeon B."/>
            <person name="Goodwin S."/>
            <person name="Spatafora J."/>
            <person name="Crous P."/>
            <person name="Grigoriev I."/>
        </authorList>
    </citation>
    <scope>NUCLEOTIDE SEQUENCE</scope>
    <source>
        <strain evidence="6">CBS 123094</strain>
    </source>
</reference>
<gene>
    <name evidence="6" type="ORF">P154DRAFT_551957</name>
</gene>
<dbReference type="InterPro" id="IPR017853">
    <property type="entry name" value="GH"/>
</dbReference>
<dbReference type="SUPFAM" id="SSF51445">
    <property type="entry name" value="(Trans)glycosidases"/>
    <property type="match status" value="1"/>
</dbReference>
<dbReference type="GO" id="GO:0004553">
    <property type="term" value="F:hydrolase activity, hydrolyzing O-glycosyl compounds"/>
    <property type="evidence" value="ECO:0007669"/>
    <property type="project" value="InterPro"/>
</dbReference>
<evidence type="ECO:0000256" key="2">
    <source>
        <dbReference type="ARBA" id="ARBA00022801"/>
    </source>
</evidence>
<dbReference type="Gene3D" id="2.60.40.10">
    <property type="entry name" value="Immunoglobulins"/>
    <property type="match status" value="1"/>
</dbReference>
<comment type="similarity">
    <text evidence="1">Belongs to the glycosyl hydrolase 2 family.</text>
</comment>
<dbReference type="SUPFAM" id="SSF49303">
    <property type="entry name" value="beta-Galactosidase/glucuronidase domain"/>
    <property type="match status" value="1"/>
</dbReference>
<name>A0A6A5WX96_9PLEO</name>
<feature type="domain" description="Glycoside hydrolase family 2 catalytic" evidence="5">
    <location>
        <begin position="419"/>
        <end position="535"/>
    </location>
</feature>
<dbReference type="PANTHER" id="PTHR42732:SF4">
    <property type="entry name" value="BETA-MANNOSIDASE"/>
    <property type="match status" value="1"/>
</dbReference>
<dbReference type="EMBL" id="ML977566">
    <property type="protein sequence ID" value="KAF2004781.1"/>
    <property type="molecule type" value="Genomic_DNA"/>
</dbReference>
<keyword evidence="7" id="KW-1185">Reference proteome</keyword>
<sequence>MSPKASSEEPYPRPDFVRSKQNWKSLNGAWDFLFDDEDIGVTSRWHSQKLPREVAVKGSSASNLVSDSQSETITAKIAANPENLTHGNLSQREREAATNIKQKIEVPFAFQTLASGINERGVHEVLWYQRSIDDIRTTEQKSKGYRLITRFGAVDYEATIWLNGVYVGSHRGGHVPFDVDITDAIEICMDSDVGQHRLTVRVYDSAYDLTQPRGKQYWGAKSESIFYTPSGGIWQNVWLESVPSARLADSSHGTILRSDDVDSGLLHATIRVLGRKTGQKYSVQIEGSYGEIAVSKSEKKYLPKDLDYLHLDLDLRLSSEQQSEVPESALLASLNNFRGWRDGLALWSPEFPQLYTLTMRLFGFTDTLIDEVNTTTGMRSLDWSSGTSMFKLNGQPLFQALCLDQGYWPNTGMTPPSQSSLKADIEMAKAMGFNGCRKHQKVEDPVFLYWADRLGYLVWGEMANAYNFSNEYVDRFNQEWIEAVKRDLNHPCIVTWTPVNESWAYTNLKGSVEQRNHIRALYFMTKTLDPSRPINDNCGWEHVKTDLTTFHDYADSDALSNTCAILKGGILGPKAGRPMFVEPIPGRDDGGSHVEGAVVICTEFGGVNIAPATDANHKGEWGYTTAADSNDLLKRVEKLVAAVVDGKHCSGFVWTQLADIEQETNGLYTFDRKEKLDASKVRAVIANAQQRYYSMIKQCRANV</sequence>
<dbReference type="Gene3D" id="3.20.20.80">
    <property type="entry name" value="Glycosidases"/>
    <property type="match status" value="1"/>
</dbReference>
<evidence type="ECO:0000259" key="5">
    <source>
        <dbReference type="Pfam" id="PF02836"/>
    </source>
</evidence>
<dbReference type="InterPro" id="IPR006102">
    <property type="entry name" value="Ig-like_GH2"/>
</dbReference>